<sequence>MASEQPFQPRRISTTQLVFLPNQSISTKLDDTNYLLWKQQIVATIEGFGLEKFLFRGDCVHAQFIPGTSSDDLVLNNDWKRQDQLITSWLLSSITESMLLGLQTLKKDSLTMKDYLNKVKNCCDVLAAAGQPISDDNHILHILTGLGPEYNSIMVSLTSRVEPCSLREAKSLLLIYENRLEMAELSNLSLDGSSPSANMATQMQQGRHAENQISNRGRGNSNVNRGGGQSHNNRGGR</sequence>
<comment type="caution">
    <text evidence="2">The sequence shown here is derived from an EMBL/GenBank/DDBJ whole genome shotgun (WGS) entry which is preliminary data.</text>
</comment>
<evidence type="ECO:0008006" key="4">
    <source>
        <dbReference type="Google" id="ProtNLM"/>
    </source>
</evidence>
<proteinExistence type="predicted"/>
<accession>A0AAD4P9J9</accession>
<evidence type="ECO:0000313" key="3">
    <source>
        <dbReference type="Proteomes" id="UP001190926"/>
    </source>
</evidence>
<name>A0AAD4P9J9_PERFH</name>
<keyword evidence="3" id="KW-1185">Reference proteome</keyword>
<dbReference type="Pfam" id="PF14223">
    <property type="entry name" value="Retrotran_gag_2"/>
    <property type="match status" value="1"/>
</dbReference>
<dbReference type="EMBL" id="SDAM02000091">
    <property type="protein sequence ID" value="KAH6831326.1"/>
    <property type="molecule type" value="Genomic_DNA"/>
</dbReference>
<evidence type="ECO:0000313" key="2">
    <source>
        <dbReference type="EMBL" id="KAH6831326.1"/>
    </source>
</evidence>
<feature type="region of interest" description="Disordered" evidence="1">
    <location>
        <begin position="191"/>
        <end position="237"/>
    </location>
</feature>
<dbReference type="PANTHER" id="PTHR47481">
    <property type="match status" value="1"/>
</dbReference>
<reference evidence="2 3" key="1">
    <citation type="journal article" date="2021" name="Nat. Commun.">
        <title>Incipient diploidization of the medicinal plant Perilla within 10,000 years.</title>
        <authorList>
            <person name="Zhang Y."/>
            <person name="Shen Q."/>
            <person name="Leng L."/>
            <person name="Zhang D."/>
            <person name="Chen S."/>
            <person name="Shi Y."/>
            <person name="Ning Z."/>
            <person name="Chen S."/>
        </authorList>
    </citation>
    <scope>NUCLEOTIDE SEQUENCE [LARGE SCALE GENOMIC DNA]</scope>
    <source>
        <strain evidence="3">cv. PC099</strain>
    </source>
</reference>
<feature type="compositionally biased region" description="Low complexity" evidence="1">
    <location>
        <begin position="214"/>
        <end position="224"/>
    </location>
</feature>
<dbReference type="PANTHER" id="PTHR47481:SF30">
    <property type="entry name" value="CCHC-TYPE DOMAIN-CONTAINING PROTEIN"/>
    <property type="match status" value="1"/>
</dbReference>
<protein>
    <recommendedName>
        <fullName evidence="4">Retrotransposon Copia-like N-terminal domain-containing protein</fullName>
    </recommendedName>
</protein>
<organism evidence="2 3">
    <name type="scientific">Perilla frutescens var. hirtella</name>
    <name type="common">Perilla citriodora</name>
    <name type="synonym">Perilla setoyensis</name>
    <dbReference type="NCBI Taxonomy" id="608512"/>
    <lineage>
        <taxon>Eukaryota</taxon>
        <taxon>Viridiplantae</taxon>
        <taxon>Streptophyta</taxon>
        <taxon>Embryophyta</taxon>
        <taxon>Tracheophyta</taxon>
        <taxon>Spermatophyta</taxon>
        <taxon>Magnoliopsida</taxon>
        <taxon>eudicotyledons</taxon>
        <taxon>Gunneridae</taxon>
        <taxon>Pentapetalae</taxon>
        <taxon>asterids</taxon>
        <taxon>lamiids</taxon>
        <taxon>Lamiales</taxon>
        <taxon>Lamiaceae</taxon>
        <taxon>Nepetoideae</taxon>
        <taxon>Elsholtzieae</taxon>
        <taxon>Perilla</taxon>
    </lineage>
</organism>
<evidence type="ECO:0000256" key="1">
    <source>
        <dbReference type="SAM" id="MobiDB-lite"/>
    </source>
</evidence>
<dbReference type="AlphaFoldDB" id="A0AAD4P9J9"/>
<gene>
    <name evidence="2" type="ORF">C2S53_010979</name>
</gene>
<feature type="compositionally biased region" description="Polar residues" evidence="1">
    <location>
        <begin position="191"/>
        <end position="205"/>
    </location>
</feature>
<dbReference type="Proteomes" id="UP001190926">
    <property type="component" value="Unassembled WGS sequence"/>
</dbReference>